<sequence length="324" mass="35777">MMGPVLAACLLIILSTAWISQANGATCKKDGGVCTCNDQTKNVDCSSKGLTAIPSNIPTDTDRLDLRGNKLSSLPHTAFHGLNKLTILNLQFNKLQALPAGVFDQLVELDELHLQYNELKSLPSGIFDKLTKITYLDLDTNKLQSLPNGVFDKLTELKTLYLYNNQLKRVPEGAFDKLQNIKDLQLQSNPWDCTCNDILYMAKWLKKKQDEGLGGVDTAGCEEGGKAVLEITEEEAAEDCVYPNTTTAIPTTIITTLASSNDDDIPELPVPQENFQKFLGYQEPDHLPTQPQCLMSISGYLGLMMFFVLISAAILYVIHFLKKA</sequence>
<dbReference type="PANTHER" id="PTHR24369:SF157">
    <property type="entry name" value="LRRCT DOMAIN-CONTAINING PROTEIN"/>
    <property type="match status" value="1"/>
</dbReference>
<feature type="signal peptide" evidence="4">
    <location>
        <begin position="1"/>
        <end position="24"/>
    </location>
</feature>
<dbReference type="EMBL" id="AY964879">
    <property type="protein sequence ID" value="ABB21137.1"/>
    <property type="molecule type" value="mRNA"/>
</dbReference>
<keyword evidence="3" id="KW-0472">Membrane</keyword>
<dbReference type="GO" id="GO:0005886">
    <property type="term" value="C:plasma membrane"/>
    <property type="evidence" value="ECO:0007669"/>
    <property type="project" value="TreeGrafter"/>
</dbReference>
<protein>
    <submittedName>
        <fullName evidence="5">Variable lymphocyte receptor A</fullName>
    </submittedName>
</protein>
<dbReference type="SUPFAM" id="SSF52058">
    <property type="entry name" value="L domain-like"/>
    <property type="match status" value="1"/>
</dbReference>
<keyword evidence="2" id="KW-0677">Repeat</keyword>
<feature type="transmembrane region" description="Helical" evidence="3">
    <location>
        <begin position="297"/>
        <end position="318"/>
    </location>
</feature>
<evidence type="ECO:0000256" key="2">
    <source>
        <dbReference type="ARBA" id="ARBA00022737"/>
    </source>
</evidence>
<evidence type="ECO:0000256" key="3">
    <source>
        <dbReference type="SAM" id="Phobius"/>
    </source>
</evidence>
<dbReference type="Gene3D" id="3.80.10.10">
    <property type="entry name" value="Ribonuclease Inhibitor"/>
    <property type="match status" value="1"/>
</dbReference>
<dbReference type="InterPro" id="IPR003591">
    <property type="entry name" value="Leu-rich_rpt_typical-subtyp"/>
</dbReference>
<keyword evidence="4" id="KW-0732">Signal</keyword>
<evidence type="ECO:0000256" key="1">
    <source>
        <dbReference type="ARBA" id="ARBA00022614"/>
    </source>
</evidence>
<keyword evidence="1" id="KW-0433">Leucine-rich repeat</keyword>
<dbReference type="Pfam" id="PF13855">
    <property type="entry name" value="LRR_8"/>
    <property type="match status" value="2"/>
</dbReference>
<organism evidence="5">
    <name type="scientific">Eptatretus stoutii</name>
    <name type="common">Pacific hagfish</name>
    <dbReference type="NCBI Taxonomy" id="7765"/>
    <lineage>
        <taxon>Eukaryota</taxon>
        <taxon>Metazoa</taxon>
        <taxon>Chordata</taxon>
        <taxon>Craniata</taxon>
        <taxon>Vertebrata</taxon>
        <taxon>Cyclostomata</taxon>
        <taxon>Myxini</taxon>
        <taxon>Myxiniformes</taxon>
        <taxon>Myxinidae</taxon>
        <taxon>Eptatretinae</taxon>
        <taxon>Eptatretus</taxon>
    </lineage>
</organism>
<dbReference type="InterPro" id="IPR001611">
    <property type="entry name" value="Leu-rich_rpt"/>
</dbReference>
<dbReference type="InterPro" id="IPR032675">
    <property type="entry name" value="LRR_dom_sf"/>
</dbReference>
<feature type="chain" id="PRO_5004221235" evidence="4">
    <location>
        <begin position="25"/>
        <end position="324"/>
    </location>
</feature>
<keyword evidence="3" id="KW-0812">Transmembrane</keyword>
<dbReference type="InterPro" id="IPR050541">
    <property type="entry name" value="LRR_TM_domain-containing"/>
</dbReference>
<keyword evidence="5" id="KW-0675">Receptor</keyword>
<dbReference type="AlphaFoldDB" id="Q32QS8"/>
<dbReference type="SMART" id="SM00364">
    <property type="entry name" value="LRR_BAC"/>
    <property type="match status" value="5"/>
</dbReference>
<evidence type="ECO:0000313" key="5">
    <source>
        <dbReference type="EMBL" id="ABB21137.1"/>
    </source>
</evidence>
<name>Q32QS8_EPTST</name>
<evidence type="ECO:0000256" key="4">
    <source>
        <dbReference type="SAM" id="SignalP"/>
    </source>
</evidence>
<dbReference type="SMART" id="SM00369">
    <property type="entry name" value="LRR_TYP"/>
    <property type="match status" value="5"/>
</dbReference>
<accession>Q32QS8</accession>
<dbReference type="PROSITE" id="PS51450">
    <property type="entry name" value="LRR"/>
    <property type="match status" value="1"/>
</dbReference>
<keyword evidence="3" id="KW-1133">Transmembrane helix</keyword>
<proteinExistence type="evidence at transcript level"/>
<dbReference type="PANTHER" id="PTHR24369">
    <property type="entry name" value="ANTIGEN BSP, PUTATIVE-RELATED"/>
    <property type="match status" value="1"/>
</dbReference>
<gene>
    <name evidence="5" type="primary">VLRA</name>
</gene>
<reference evidence="5" key="1">
    <citation type="journal article" date="2005" name="Proc. Natl. Acad. Sci. U.S.A.">
        <title>Variable lymphocyte receptors in hagfish.</title>
        <authorList>
            <person name="Pancer Z."/>
            <person name="Saha N.R."/>
            <person name="Kasamatsu J."/>
            <person name="Suzuki T."/>
            <person name="Amemiya C.T."/>
            <person name="Kasahara M."/>
            <person name="Cooper M.D."/>
        </authorList>
    </citation>
    <scope>NUCLEOTIDE SEQUENCE</scope>
</reference>